<reference evidence="2" key="1">
    <citation type="submission" date="2020-09" db="EMBL/GenBank/DDBJ databases">
        <authorList>
            <person name="Kim M.K."/>
        </authorList>
    </citation>
    <scope>NUCLEOTIDE SEQUENCE</scope>
    <source>
        <strain evidence="2">BT702</strain>
    </source>
</reference>
<keyword evidence="1" id="KW-0732">Signal</keyword>
<proteinExistence type="predicted"/>
<evidence type="ECO:0008006" key="4">
    <source>
        <dbReference type="Google" id="ProtNLM"/>
    </source>
</evidence>
<dbReference type="EMBL" id="JACWZY010000023">
    <property type="protein sequence ID" value="MBD2703623.1"/>
    <property type="molecule type" value="Genomic_DNA"/>
</dbReference>
<dbReference type="Proteomes" id="UP000598820">
    <property type="component" value="Unassembled WGS sequence"/>
</dbReference>
<organism evidence="2 3">
    <name type="scientific">Spirosoma profusum</name>
    <dbReference type="NCBI Taxonomy" id="2771354"/>
    <lineage>
        <taxon>Bacteria</taxon>
        <taxon>Pseudomonadati</taxon>
        <taxon>Bacteroidota</taxon>
        <taxon>Cytophagia</taxon>
        <taxon>Cytophagales</taxon>
        <taxon>Cytophagaceae</taxon>
        <taxon>Spirosoma</taxon>
    </lineage>
</organism>
<comment type="caution">
    <text evidence="2">The sequence shown here is derived from an EMBL/GenBank/DDBJ whole genome shotgun (WGS) entry which is preliminary data.</text>
</comment>
<feature type="chain" id="PRO_5037370143" description="Lipocalin-like domain-containing protein" evidence="1">
    <location>
        <begin position="19"/>
        <end position="199"/>
    </location>
</feature>
<evidence type="ECO:0000313" key="2">
    <source>
        <dbReference type="EMBL" id="MBD2703623.1"/>
    </source>
</evidence>
<keyword evidence="3" id="KW-1185">Reference proteome</keyword>
<feature type="signal peptide" evidence="1">
    <location>
        <begin position="1"/>
        <end position="18"/>
    </location>
</feature>
<dbReference type="PROSITE" id="PS51257">
    <property type="entry name" value="PROKAR_LIPOPROTEIN"/>
    <property type="match status" value="1"/>
</dbReference>
<protein>
    <recommendedName>
        <fullName evidence="4">Lipocalin-like domain-containing protein</fullName>
    </recommendedName>
</protein>
<name>A0A926Y3Q8_9BACT</name>
<dbReference type="AlphaFoldDB" id="A0A926Y3Q8"/>
<sequence length="199" mass="22918">MKKVFYLSLTLFIVTLLASCKETAPVFSPGESDPRITGTWQLIERRFSKDSTYSFQTINTITRSPADTTVKVIGGSGTTVKWDTVVTNGVTTYTRRDTLYVRRDTSYYTTRRYPTSQPQTLTFDASGQLSASGPEMTYYNPIKYYRIDKTFPDSLSIDFFIYTNRANVPFRQGLAFRKDTLVLQPQCEQRCYSKFIRVR</sequence>
<evidence type="ECO:0000313" key="3">
    <source>
        <dbReference type="Proteomes" id="UP000598820"/>
    </source>
</evidence>
<accession>A0A926Y3Q8</accession>
<dbReference type="RefSeq" id="WP_190889469.1">
    <property type="nucleotide sequence ID" value="NZ_JACWZY010000023.1"/>
</dbReference>
<gene>
    <name evidence="2" type="ORF">IC229_23465</name>
</gene>
<evidence type="ECO:0000256" key="1">
    <source>
        <dbReference type="SAM" id="SignalP"/>
    </source>
</evidence>